<dbReference type="PANTHER" id="PTHR32125">
    <property type="entry name" value="2-C-METHYL-D-ERYTHRITOL 4-PHOSPHATE CYTIDYLYLTRANSFERASE, CHLOROPLASTIC"/>
    <property type="match status" value="1"/>
</dbReference>
<dbReference type="GO" id="GO:0008685">
    <property type="term" value="F:2-C-methyl-D-erythritol 2,4-cyclodiphosphate synthase activity"/>
    <property type="evidence" value="ECO:0007669"/>
    <property type="project" value="UniProtKB-EC"/>
</dbReference>
<evidence type="ECO:0000256" key="13">
    <source>
        <dbReference type="HAMAP-Rule" id="MF_01520"/>
    </source>
</evidence>
<dbReference type="InterPro" id="IPR018294">
    <property type="entry name" value="ISPD_synthase_CS"/>
</dbReference>
<dbReference type="Gene3D" id="3.90.550.10">
    <property type="entry name" value="Spore Coat Polysaccharide Biosynthesis Protein SpsA, Chain A"/>
    <property type="match status" value="1"/>
</dbReference>
<dbReference type="Gene3D" id="3.30.1330.50">
    <property type="entry name" value="2-C-methyl-D-erythritol 2,4-cyclodiphosphate synthase"/>
    <property type="match status" value="1"/>
</dbReference>
<comment type="function">
    <text evidence="13">Bifunctional enzyme that catalyzes the formation of 4-diphosphocytidyl-2-C-methyl-D-erythritol from CTP and 2-C-methyl-D-erythritol 4-phosphate (MEP) (IspD), and catalyzes the conversion of 4-diphosphocytidyl-2-C-methyl-D-erythritol 2-phosphate (CDP-ME2P) to 2-C-methyl-D-erythritol 2,4-cyclodiphosphate (ME-CPP) with a corresponding release of cytidine 5-monophosphate (CMP) (IspF).</text>
</comment>
<reference evidence="15 16" key="1">
    <citation type="submission" date="2021-04" db="EMBL/GenBank/DDBJ databases">
        <authorList>
            <person name="Rakotoarivonina H."/>
        </authorList>
    </citation>
    <scope>NUCLEOTIDE SEQUENCE [LARGE SCALE GENOMIC DNA]</scope>
    <source>
        <strain evidence="15 16">XE</strain>
    </source>
</reference>
<keyword evidence="8 13" id="KW-0548">Nucleotidyltransferase</keyword>
<name>A0ABN7RM71_THEXY</name>
<comment type="similarity">
    <text evidence="6">Belongs to the IspD/TarI cytidylyltransferase family. IspD subfamily.</text>
</comment>
<dbReference type="PROSITE" id="PS01295">
    <property type="entry name" value="ISPD"/>
    <property type="match status" value="1"/>
</dbReference>
<dbReference type="InterPro" id="IPR036571">
    <property type="entry name" value="MECDP_synthase_sf"/>
</dbReference>
<sequence length="419" mass="44266">MLERKEDSAASPPAWSAVVVAAGRGSRMGTAEPKQYLALAGKPILLHALERFEAMPEIGEIVLVTGADEIGRCEALCAAHGLRKVRRIVAGGAERQQSVHRGLAAATGEWVLVHDAVRPLVTPEAVRRCMAQAEAAGAAVLAVPVKDTIKVVDEAGRIAATPDRRTLRAVQTPQAFRRELLLACHERAAREGFAATDDAGVVERYGHPVAVAEGEYSNVKITTPEDLTAAEWLLRIGRPGAAGAPPDAGDGGNTKGAGNMIRVGQGFDVHAFAEGRPLIVGGVTIPHERGLLGHSDADVLLHAIADAVLGALGLGDIGKHFPDTDPAYKDADSVKLLEHVWSLAKERGYRLGNVDATIIAQRPKMAPYIPQMAQTIARVLEADEPSQVNVKATTTERLGFTGREEGMAAQAAVCLVKQA</sequence>
<keyword evidence="12 13" id="KW-0511">Multifunctional enzyme</keyword>
<accession>A0ABN7RM71</accession>
<feature type="binding site" evidence="13">
    <location>
        <position position="400"/>
    </location>
    <ligand>
        <name>4-CDP-2-C-methyl-D-erythritol 2-phosphate</name>
        <dbReference type="ChEBI" id="CHEBI:57919"/>
    </ligand>
</feature>
<dbReference type="Proteomes" id="UP000681526">
    <property type="component" value="Unassembled WGS sequence"/>
</dbReference>
<evidence type="ECO:0000259" key="14">
    <source>
        <dbReference type="Pfam" id="PF02542"/>
    </source>
</evidence>
<dbReference type="HAMAP" id="MF_00107">
    <property type="entry name" value="IspF"/>
    <property type="match status" value="1"/>
</dbReference>
<dbReference type="InterPro" id="IPR003526">
    <property type="entry name" value="MECDP_synthase"/>
</dbReference>
<dbReference type="EC" id="4.6.1.12" evidence="13"/>
<keyword evidence="11 13" id="KW-0456">Lyase</keyword>
<dbReference type="PANTHER" id="PTHR32125:SF4">
    <property type="entry name" value="2-C-METHYL-D-ERYTHRITOL 4-PHOSPHATE CYTIDYLYLTRANSFERASE, CHLOROPLASTIC"/>
    <property type="match status" value="1"/>
</dbReference>
<feature type="binding site" evidence="13">
    <location>
        <position position="268"/>
    </location>
    <ligand>
        <name>a divalent metal cation</name>
        <dbReference type="ChEBI" id="CHEBI:60240"/>
    </ligand>
</feature>
<evidence type="ECO:0000256" key="10">
    <source>
        <dbReference type="ARBA" id="ARBA00023229"/>
    </source>
</evidence>
<evidence type="ECO:0000256" key="11">
    <source>
        <dbReference type="ARBA" id="ARBA00023239"/>
    </source>
</evidence>
<dbReference type="HAMAP" id="MF_00108">
    <property type="entry name" value="IspD"/>
    <property type="match status" value="1"/>
</dbReference>
<feature type="binding site" evidence="13">
    <location>
        <position position="270"/>
    </location>
    <ligand>
        <name>a divalent metal cation</name>
        <dbReference type="ChEBI" id="CHEBI:60240"/>
    </ligand>
</feature>
<comment type="catalytic activity">
    <reaction evidence="2 13">
        <text>2-C-methyl-D-erythritol 4-phosphate + CTP + H(+) = 4-CDP-2-C-methyl-D-erythritol + diphosphate</text>
        <dbReference type="Rhea" id="RHEA:13429"/>
        <dbReference type="ChEBI" id="CHEBI:15378"/>
        <dbReference type="ChEBI" id="CHEBI:33019"/>
        <dbReference type="ChEBI" id="CHEBI:37563"/>
        <dbReference type="ChEBI" id="CHEBI:57823"/>
        <dbReference type="ChEBI" id="CHEBI:58262"/>
        <dbReference type="EC" id="2.7.7.60"/>
    </reaction>
</comment>
<evidence type="ECO:0000256" key="3">
    <source>
        <dbReference type="ARBA" id="ARBA00001968"/>
    </source>
</evidence>
<dbReference type="SUPFAM" id="SSF53448">
    <property type="entry name" value="Nucleotide-diphospho-sugar transferases"/>
    <property type="match status" value="1"/>
</dbReference>
<comment type="catalytic activity">
    <reaction evidence="1 13">
        <text>4-CDP-2-C-methyl-D-erythritol 2-phosphate = 2-C-methyl-D-erythritol 2,4-cyclic diphosphate + CMP</text>
        <dbReference type="Rhea" id="RHEA:23864"/>
        <dbReference type="ChEBI" id="CHEBI:57919"/>
        <dbReference type="ChEBI" id="CHEBI:58483"/>
        <dbReference type="ChEBI" id="CHEBI:60377"/>
        <dbReference type="EC" id="4.6.1.12"/>
    </reaction>
</comment>
<dbReference type="Pfam" id="PF02542">
    <property type="entry name" value="YgbB"/>
    <property type="match status" value="1"/>
</dbReference>
<feature type="region of interest" description="2-C-methyl-D-erythritol 2,4-cyclodiphosphate synthase" evidence="13">
    <location>
        <begin position="262"/>
        <end position="419"/>
    </location>
</feature>
<keyword evidence="7 13" id="KW-0808">Transferase</keyword>
<dbReference type="EMBL" id="CAJRAY010000022">
    <property type="protein sequence ID" value="CAG5081050.1"/>
    <property type="molecule type" value="Genomic_DNA"/>
</dbReference>
<feature type="binding site" evidence="13">
    <location>
        <begin position="360"/>
        <end position="366"/>
    </location>
    <ligand>
        <name>4-CDP-2-C-methyl-D-erythritol 2-phosphate</name>
        <dbReference type="ChEBI" id="CHEBI:57919"/>
    </ligand>
</feature>
<dbReference type="InterPro" id="IPR001228">
    <property type="entry name" value="IspD"/>
</dbReference>
<feature type="binding site" evidence="13">
    <location>
        <begin position="268"/>
        <end position="270"/>
    </location>
    <ligand>
        <name>4-CDP-2-C-methyl-D-erythritol 2-phosphate</name>
        <dbReference type="ChEBI" id="CHEBI:57919"/>
    </ligand>
</feature>
<evidence type="ECO:0000256" key="4">
    <source>
        <dbReference type="ARBA" id="ARBA00004709"/>
    </source>
</evidence>
<comment type="pathway">
    <text evidence="5 13">Isoprenoid biosynthesis; isopentenyl diphosphate biosynthesis via DXP pathway; isopentenyl diphosphate from 1-deoxy-D-xylulose 5-phosphate: step 2/6.</text>
</comment>
<dbReference type="InterPro" id="IPR020555">
    <property type="entry name" value="MECDP_synthase_CS"/>
</dbReference>
<feature type="site" description="Transition state stabilizer" evidence="13">
    <location>
        <position position="394"/>
    </location>
</feature>
<dbReference type="EC" id="2.7.7.60" evidence="13"/>
<dbReference type="NCBIfam" id="TIGR00453">
    <property type="entry name" value="ispD"/>
    <property type="match status" value="1"/>
</dbReference>
<evidence type="ECO:0000256" key="6">
    <source>
        <dbReference type="ARBA" id="ARBA00009789"/>
    </source>
</evidence>
<comment type="cofactor">
    <cofactor evidence="3 13">
        <name>a divalent metal cation</name>
        <dbReference type="ChEBI" id="CHEBI:60240"/>
    </cofactor>
</comment>
<feature type="binding site" evidence="13">
    <location>
        <position position="302"/>
    </location>
    <ligand>
        <name>a divalent metal cation</name>
        <dbReference type="ChEBI" id="CHEBI:60240"/>
    </ligand>
</feature>
<evidence type="ECO:0000256" key="8">
    <source>
        <dbReference type="ARBA" id="ARBA00022695"/>
    </source>
</evidence>
<organism evidence="15 16">
    <name type="scientific">Thermobacillus xylanilyticus</name>
    <dbReference type="NCBI Taxonomy" id="76633"/>
    <lineage>
        <taxon>Bacteria</taxon>
        <taxon>Bacillati</taxon>
        <taxon>Bacillota</taxon>
        <taxon>Bacilli</taxon>
        <taxon>Bacillales</taxon>
        <taxon>Paenibacillaceae</taxon>
        <taxon>Thermobacillus</taxon>
    </lineage>
</organism>
<evidence type="ECO:0000256" key="1">
    <source>
        <dbReference type="ARBA" id="ARBA00000200"/>
    </source>
</evidence>
<dbReference type="HAMAP" id="MF_01520">
    <property type="entry name" value="IspDF"/>
    <property type="match status" value="1"/>
</dbReference>
<feature type="region of interest" description="2-C-methyl-D-erythritol 4-phosphate cytidylyltransferase" evidence="13">
    <location>
        <begin position="1"/>
        <end position="261"/>
    </location>
</feature>
<evidence type="ECO:0000256" key="2">
    <source>
        <dbReference type="ARBA" id="ARBA00001282"/>
    </source>
</evidence>
<keyword evidence="10 13" id="KW-0414">Isoprene biosynthesis</keyword>
<feature type="site" description="Transition state stabilizer" evidence="13">
    <location>
        <position position="27"/>
    </location>
</feature>
<comment type="pathway">
    <text evidence="4 13">Isoprenoid biosynthesis; isopentenyl diphosphate biosynthesis via DXP pathway; isopentenyl diphosphate from 1-deoxy-D-xylulose 5-phosphate: step 4/6.</text>
</comment>
<feature type="site" description="Positions MEP for the nucleophilic attack" evidence="13">
    <location>
        <position position="220"/>
    </location>
</feature>
<feature type="site" description="Transition state stabilizer" evidence="13">
    <location>
        <position position="294"/>
    </location>
</feature>
<feature type="binding site" evidence="13">
    <location>
        <begin position="321"/>
        <end position="325"/>
    </location>
    <ligand>
        <name>4-CDP-2-C-methyl-D-erythritol 2-phosphate</name>
        <dbReference type="ChEBI" id="CHEBI:57919"/>
    </ligand>
</feature>
<comment type="caution">
    <text evidence="15">The sequence shown here is derived from an EMBL/GenBank/DDBJ whole genome shotgun (WGS) entry which is preliminary data.</text>
</comment>
<evidence type="ECO:0000256" key="9">
    <source>
        <dbReference type="ARBA" id="ARBA00022723"/>
    </source>
</evidence>
<evidence type="ECO:0000256" key="5">
    <source>
        <dbReference type="ARBA" id="ARBA00004787"/>
    </source>
</evidence>
<dbReference type="SUPFAM" id="SSF69765">
    <property type="entry name" value="IpsF-like"/>
    <property type="match status" value="1"/>
</dbReference>
<dbReference type="NCBIfam" id="TIGR00151">
    <property type="entry name" value="ispF"/>
    <property type="match status" value="1"/>
</dbReference>
<evidence type="ECO:0000313" key="15">
    <source>
        <dbReference type="EMBL" id="CAG5081050.1"/>
    </source>
</evidence>
<proteinExistence type="inferred from homology"/>
<dbReference type="InterPro" id="IPR050088">
    <property type="entry name" value="IspD/TarI_cytidylyltransf_bact"/>
</dbReference>
<evidence type="ECO:0000256" key="7">
    <source>
        <dbReference type="ARBA" id="ARBA00022679"/>
    </source>
</evidence>
<feature type="binding site" evidence="13">
    <location>
        <begin position="294"/>
        <end position="295"/>
    </location>
    <ligand>
        <name>4-CDP-2-C-methyl-D-erythritol 2-phosphate</name>
        <dbReference type="ChEBI" id="CHEBI:57919"/>
    </ligand>
</feature>
<feature type="site" description="Positions MEP for the nucleophilic attack" evidence="13">
    <location>
        <position position="164"/>
    </location>
</feature>
<feature type="binding site" evidence="13">
    <location>
        <position position="403"/>
    </location>
    <ligand>
        <name>4-CDP-2-C-methyl-D-erythritol 2-phosphate</name>
        <dbReference type="ChEBI" id="CHEBI:57919"/>
    </ligand>
</feature>
<dbReference type="InterPro" id="IPR034683">
    <property type="entry name" value="IspD/TarI"/>
</dbReference>
<feature type="binding site" evidence="13">
    <location>
        <begin position="393"/>
        <end position="396"/>
    </location>
    <ligand>
        <name>4-CDP-2-C-methyl-D-erythritol 2-phosphate</name>
        <dbReference type="ChEBI" id="CHEBI:57919"/>
    </ligand>
</feature>
<gene>
    <name evidence="15" type="primary">txxe3912-ispDF</name>
    <name evidence="13" type="synonym">ispDF</name>
    <name evidence="15" type="ORF">TXXE_04690</name>
</gene>
<feature type="binding site" evidence="13">
    <location>
        <begin position="316"/>
        <end position="318"/>
    </location>
    <ligand>
        <name>4-CDP-2-C-methyl-D-erythritol 2-phosphate</name>
        <dbReference type="ChEBI" id="CHEBI:57919"/>
    </ligand>
</feature>
<evidence type="ECO:0000256" key="12">
    <source>
        <dbReference type="ARBA" id="ARBA00023268"/>
    </source>
</evidence>
<dbReference type="InterPro" id="IPR026596">
    <property type="entry name" value="IspD/F"/>
</dbReference>
<evidence type="ECO:0000313" key="16">
    <source>
        <dbReference type="Proteomes" id="UP000681526"/>
    </source>
</evidence>
<feature type="domain" description="2-C-methyl-D-erythritol 2,4-cyclodiphosphate synthase" evidence="14">
    <location>
        <begin position="261"/>
        <end position="415"/>
    </location>
</feature>
<keyword evidence="9 13" id="KW-0479">Metal-binding</keyword>
<comment type="similarity">
    <text evidence="13">In the C-terminal section; belongs to the IspF family.</text>
</comment>
<dbReference type="PROSITE" id="PS01350">
    <property type="entry name" value="ISPF"/>
    <property type="match status" value="1"/>
</dbReference>
<dbReference type="InterPro" id="IPR029044">
    <property type="entry name" value="Nucleotide-diphossugar_trans"/>
</dbReference>
<protein>
    <recommendedName>
        <fullName evidence="13">Bifunctional enzyme IspD/IspF</fullName>
    </recommendedName>
    <domain>
        <recommendedName>
            <fullName evidence="13">2-C-methyl-D-erythritol 4-phosphate cytidylyltransferase</fullName>
            <ecNumber evidence="13">2.7.7.60</ecNumber>
        </recommendedName>
        <alternativeName>
            <fullName evidence="13">4-diphosphocytidyl-2C-methyl-D-erythritol synthase</fullName>
        </alternativeName>
        <alternativeName>
            <fullName evidence="13">MEP cytidylyltransferase</fullName>
            <shortName evidence="13">MCT</shortName>
        </alternativeName>
    </domain>
    <domain>
        <recommendedName>
            <fullName evidence="13">2-C-methyl-D-erythritol 2,4-cyclodiphosphate synthase</fullName>
            <shortName evidence="13">MECDP-synthase</shortName>
            <shortName evidence="13">MECPP-synthase</shortName>
            <shortName evidence="13">MECPS</shortName>
            <ecNumber evidence="13">4.6.1.12</ecNumber>
        </recommendedName>
    </domain>
</protein>
<dbReference type="CDD" id="cd00554">
    <property type="entry name" value="MECDP_synthase"/>
    <property type="match status" value="1"/>
</dbReference>
<feature type="site" description="Transition state stabilizer" evidence="13">
    <location>
        <position position="34"/>
    </location>
</feature>
<comment type="similarity">
    <text evidence="13">In the N-terminal section; belongs to the IspD/TarI cytidylyltransferase family. IspD subfamily.</text>
</comment>
<dbReference type="Pfam" id="PF01128">
    <property type="entry name" value="IspD"/>
    <property type="match status" value="1"/>
</dbReference>
<dbReference type="CDD" id="cd02516">
    <property type="entry name" value="CDP-ME_synthetase"/>
    <property type="match status" value="1"/>
</dbReference>
<keyword evidence="16" id="KW-1185">Reference proteome</keyword>